<comment type="similarity">
    <text evidence="1">Belongs to the peptidase S33 family.</text>
</comment>
<dbReference type="AlphaFoldDB" id="A0A9P5U8A5"/>
<accession>A0A9P5U8A5</accession>
<feature type="domain" description="AB hydrolase-1" evidence="4">
    <location>
        <begin position="79"/>
        <end position="231"/>
    </location>
</feature>
<keyword evidence="7" id="KW-1185">Reference proteome</keyword>
<evidence type="ECO:0000313" key="7">
    <source>
        <dbReference type="Proteomes" id="UP000772434"/>
    </source>
</evidence>
<dbReference type="InterPro" id="IPR013595">
    <property type="entry name" value="Pept_S33_TAP-like_C"/>
</dbReference>
<evidence type="ECO:0000259" key="5">
    <source>
        <dbReference type="Pfam" id="PF08386"/>
    </source>
</evidence>
<dbReference type="Pfam" id="PF00561">
    <property type="entry name" value="Abhydrolase_1"/>
    <property type="match status" value="1"/>
</dbReference>
<protein>
    <submittedName>
        <fullName evidence="6">TAP-like protein-domain-containing protein</fullName>
    </submittedName>
</protein>
<sequence length="515" mass="54814">MFKKILFISIICALDVSAQTFNWSSIEPSANLSWVSCYSGFECTRFSVPLNYSDDQEGSAAIAMLRLRSNFTGSDYLGPIFYNPGGPGVSGVDDLVGGTGAFLAGITPQFDIVTFDPRGVDHSTPAVTFFESDAERQFWLSAKTFDANSSSDALAVQVAQSKVIGQLAKDRDNGILAHVATDNVARDLLQMVEAYGEENLQYWGISYGSLLGETFATLFPDRIDRMIIDGVLDGSGWFSNNLTDQVLDIGVVLQGFFDGCHSVGPTDCAFYASTSDEIAANLNSLYDSIRVQPLPAYAGPSAAYGTVNYDYLRNVVVRALYSPYSLFSPLASALSALSAGNATEIYELIQPIPNSELCQITDADLPSANQFESELAVQCADGGVVNDTLAQLFDFMVSVNSSFAGEVATFRSGCVGWQVHPEHFKGPVGANTSHPILLIGNTADPVTPLANAQKISADFPGSAVLTQDSFGHTSFAASSSCTAAFVLAYFVNGTLPEPGTVCSVETPLFPSVSSA</sequence>
<dbReference type="PANTHER" id="PTHR43248:SF25">
    <property type="entry name" value="AB HYDROLASE-1 DOMAIN-CONTAINING PROTEIN-RELATED"/>
    <property type="match status" value="1"/>
</dbReference>
<dbReference type="Proteomes" id="UP000772434">
    <property type="component" value="Unassembled WGS sequence"/>
</dbReference>
<keyword evidence="3" id="KW-0732">Signal</keyword>
<evidence type="ECO:0000256" key="2">
    <source>
        <dbReference type="ARBA" id="ARBA00022801"/>
    </source>
</evidence>
<proteinExistence type="inferred from homology"/>
<dbReference type="OrthoDB" id="425534at2759"/>
<dbReference type="PANTHER" id="PTHR43248">
    <property type="entry name" value="2-SUCCINYL-6-HYDROXY-2,4-CYCLOHEXADIENE-1-CARBOXYLATE SYNTHASE"/>
    <property type="match status" value="1"/>
</dbReference>
<dbReference type="InterPro" id="IPR051601">
    <property type="entry name" value="Serine_prot/Carboxylest_S33"/>
</dbReference>
<evidence type="ECO:0000256" key="1">
    <source>
        <dbReference type="ARBA" id="ARBA00010088"/>
    </source>
</evidence>
<evidence type="ECO:0000256" key="3">
    <source>
        <dbReference type="SAM" id="SignalP"/>
    </source>
</evidence>
<dbReference type="GO" id="GO:0016787">
    <property type="term" value="F:hydrolase activity"/>
    <property type="evidence" value="ECO:0007669"/>
    <property type="project" value="UniProtKB-KW"/>
</dbReference>
<evidence type="ECO:0000313" key="6">
    <source>
        <dbReference type="EMBL" id="KAF9069707.1"/>
    </source>
</evidence>
<dbReference type="SUPFAM" id="SSF53474">
    <property type="entry name" value="alpha/beta-Hydrolases"/>
    <property type="match status" value="1"/>
</dbReference>
<comment type="caution">
    <text evidence="6">The sequence shown here is derived from an EMBL/GenBank/DDBJ whole genome shotgun (WGS) entry which is preliminary data.</text>
</comment>
<organism evidence="6 7">
    <name type="scientific">Rhodocollybia butyracea</name>
    <dbReference type="NCBI Taxonomy" id="206335"/>
    <lineage>
        <taxon>Eukaryota</taxon>
        <taxon>Fungi</taxon>
        <taxon>Dikarya</taxon>
        <taxon>Basidiomycota</taxon>
        <taxon>Agaricomycotina</taxon>
        <taxon>Agaricomycetes</taxon>
        <taxon>Agaricomycetidae</taxon>
        <taxon>Agaricales</taxon>
        <taxon>Marasmiineae</taxon>
        <taxon>Omphalotaceae</taxon>
        <taxon>Rhodocollybia</taxon>
    </lineage>
</organism>
<dbReference type="EMBL" id="JADNRY010000048">
    <property type="protein sequence ID" value="KAF9069707.1"/>
    <property type="molecule type" value="Genomic_DNA"/>
</dbReference>
<feature type="domain" description="Peptidase S33 tripeptidyl aminopeptidase-like C-terminal" evidence="5">
    <location>
        <begin position="411"/>
        <end position="502"/>
    </location>
</feature>
<dbReference type="Gene3D" id="3.40.50.1820">
    <property type="entry name" value="alpha/beta hydrolase"/>
    <property type="match status" value="1"/>
</dbReference>
<dbReference type="InterPro" id="IPR029058">
    <property type="entry name" value="AB_hydrolase_fold"/>
</dbReference>
<evidence type="ECO:0000259" key="4">
    <source>
        <dbReference type="Pfam" id="PF00561"/>
    </source>
</evidence>
<dbReference type="Pfam" id="PF08386">
    <property type="entry name" value="Abhydrolase_4"/>
    <property type="match status" value="1"/>
</dbReference>
<dbReference type="InterPro" id="IPR000073">
    <property type="entry name" value="AB_hydrolase_1"/>
</dbReference>
<reference evidence="6" key="1">
    <citation type="submission" date="2020-11" db="EMBL/GenBank/DDBJ databases">
        <authorList>
            <consortium name="DOE Joint Genome Institute"/>
            <person name="Ahrendt S."/>
            <person name="Riley R."/>
            <person name="Andreopoulos W."/>
            <person name="Labutti K."/>
            <person name="Pangilinan J."/>
            <person name="Ruiz-Duenas F.J."/>
            <person name="Barrasa J.M."/>
            <person name="Sanchez-Garcia M."/>
            <person name="Camarero S."/>
            <person name="Miyauchi S."/>
            <person name="Serrano A."/>
            <person name="Linde D."/>
            <person name="Babiker R."/>
            <person name="Drula E."/>
            <person name="Ayuso-Fernandez I."/>
            <person name="Pacheco R."/>
            <person name="Padilla G."/>
            <person name="Ferreira P."/>
            <person name="Barriuso J."/>
            <person name="Kellner H."/>
            <person name="Castanera R."/>
            <person name="Alfaro M."/>
            <person name="Ramirez L."/>
            <person name="Pisabarro A.G."/>
            <person name="Kuo A."/>
            <person name="Tritt A."/>
            <person name="Lipzen A."/>
            <person name="He G."/>
            <person name="Yan M."/>
            <person name="Ng V."/>
            <person name="Cullen D."/>
            <person name="Martin F."/>
            <person name="Rosso M.-N."/>
            <person name="Henrissat B."/>
            <person name="Hibbett D."/>
            <person name="Martinez A.T."/>
            <person name="Grigoriev I.V."/>
        </authorList>
    </citation>
    <scope>NUCLEOTIDE SEQUENCE</scope>
    <source>
        <strain evidence="6">AH 40177</strain>
    </source>
</reference>
<name>A0A9P5U8A5_9AGAR</name>
<keyword evidence="2" id="KW-0378">Hydrolase</keyword>
<feature type="chain" id="PRO_5040344363" evidence="3">
    <location>
        <begin position="19"/>
        <end position="515"/>
    </location>
</feature>
<gene>
    <name evidence="6" type="ORF">BDP27DRAFT_1325242</name>
</gene>
<feature type="signal peptide" evidence="3">
    <location>
        <begin position="1"/>
        <end position="18"/>
    </location>
</feature>